<comment type="caution">
    <text evidence="4">The sequence shown here is derived from an EMBL/GenBank/DDBJ whole genome shotgun (WGS) entry which is preliminary data.</text>
</comment>
<dbReference type="PANTHER" id="PTHR13780:SF36">
    <property type="entry name" value="CBS DOMAIN-CONTAINING PROTEIN"/>
    <property type="match status" value="1"/>
</dbReference>
<dbReference type="InterPro" id="IPR050511">
    <property type="entry name" value="AMPK_gamma/SDS23_families"/>
</dbReference>
<sequence>MGANKVLSPEASWLAARKVKKFASTGRPVVSCEDRETVAEVMQKLVDNRVLACPVYHHGTNGFIGLIDMMHIINFLTDLHWHLNHESPSYRDADYQNNFTTTPIHSLLPDLKKRTTPYNPAPYHTAWVPHTATYLDVAKVMVQSGEFRVAVVEEGRGKGLKIGDGSVLHIVTQREMIELLFDGLGDIPINFQIKPIRAFTQTPPEPTPIHNTARAIEAFRVLISTHVTAVPIVTGPPSSQTLFGSISIHHIRRLASNASNVRVLYDEDCGTFCKRGGGVRRGSLGSSLDIAQSVEATTGGAGEDEGEVMGVSLKDSVRTVMEKLNGNKCHRCWVVEGGKVLGQVSLFDILREMIGDA</sequence>
<feature type="domain" description="CBS" evidence="3">
    <location>
        <begin position="28"/>
        <end position="77"/>
    </location>
</feature>
<dbReference type="InterPro" id="IPR000644">
    <property type="entry name" value="CBS_dom"/>
</dbReference>
<evidence type="ECO:0000313" key="5">
    <source>
        <dbReference type="Proteomes" id="UP001212841"/>
    </source>
</evidence>
<protein>
    <recommendedName>
        <fullName evidence="3">CBS domain-containing protein</fullName>
    </recommendedName>
</protein>
<dbReference type="Pfam" id="PF00571">
    <property type="entry name" value="CBS"/>
    <property type="match status" value="2"/>
</dbReference>
<feature type="domain" description="CBS" evidence="3">
    <location>
        <begin position="205"/>
        <end position="256"/>
    </location>
</feature>
<dbReference type="AlphaFoldDB" id="A0AAD5X4B1"/>
<feature type="domain" description="CBS" evidence="3">
    <location>
        <begin position="307"/>
        <end position="354"/>
    </location>
</feature>
<evidence type="ECO:0000259" key="3">
    <source>
        <dbReference type="SMART" id="SM00116"/>
    </source>
</evidence>
<keyword evidence="1" id="KW-0677">Repeat</keyword>
<dbReference type="EMBL" id="JADGJD010000053">
    <property type="protein sequence ID" value="KAJ3055915.1"/>
    <property type="molecule type" value="Genomic_DNA"/>
</dbReference>
<evidence type="ECO:0000256" key="2">
    <source>
        <dbReference type="ARBA" id="ARBA00023122"/>
    </source>
</evidence>
<dbReference type="SUPFAM" id="SSF54631">
    <property type="entry name" value="CBS-domain pair"/>
    <property type="match status" value="2"/>
</dbReference>
<dbReference type="SMART" id="SM00116">
    <property type="entry name" value="CBS"/>
    <property type="match status" value="4"/>
</dbReference>
<accession>A0AAD5X4B1</accession>
<dbReference type="InterPro" id="IPR046342">
    <property type="entry name" value="CBS_dom_sf"/>
</dbReference>
<reference evidence="4" key="1">
    <citation type="submission" date="2020-05" db="EMBL/GenBank/DDBJ databases">
        <title>Phylogenomic resolution of chytrid fungi.</title>
        <authorList>
            <person name="Stajich J.E."/>
            <person name="Amses K."/>
            <person name="Simmons R."/>
            <person name="Seto K."/>
            <person name="Myers J."/>
            <person name="Bonds A."/>
            <person name="Quandt C.A."/>
            <person name="Barry K."/>
            <person name="Liu P."/>
            <person name="Grigoriev I."/>
            <person name="Longcore J.E."/>
            <person name="James T.Y."/>
        </authorList>
    </citation>
    <scope>NUCLEOTIDE SEQUENCE</scope>
    <source>
        <strain evidence="4">JEL0318</strain>
    </source>
</reference>
<evidence type="ECO:0000313" key="4">
    <source>
        <dbReference type="EMBL" id="KAJ3055915.1"/>
    </source>
</evidence>
<organism evidence="4 5">
    <name type="scientific">Rhizophlyctis rosea</name>
    <dbReference type="NCBI Taxonomy" id="64517"/>
    <lineage>
        <taxon>Eukaryota</taxon>
        <taxon>Fungi</taxon>
        <taxon>Fungi incertae sedis</taxon>
        <taxon>Chytridiomycota</taxon>
        <taxon>Chytridiomycota incertae sedis</taxon>
        <taxon>Chytridiomycetes</taxon>
        <taxon>Rhizophlyctidales</taxon>
        <taxon>Rhizophlyctidaceae</taxon>
        <taxon>Rhizophlyctis</taxon>
    </lineage>
</organism>
<name>A0AAD5X4B1_9FUNG</name>
<dbReference type="PANTHER" id="PTHR13780">
    <property type="entry name" value="AMP-ACTIVATED PROTEIN KINASE, GAMMA REGULATORY SUBUNIT"/>
    <property type="match status" value="1"/>
</dbReference>
<dbReference type="Proteomes" id="UP001212841">
    <property type="component" value="Unassembled WGS sequence"/>
</dbReference>
<dbReference type="Gene3D" id="3.10.580.10">
    <property type="entry name" value="CBS-domain"/>
    <property type="match status" value="2"/>
</dbReference>
<evidence type="ECO:0000256" key="1">
    <source>
        <dbReference type="ARBA" id="ARBA00022737"/>
    </source>
</evidence>
<keyword evidence="5" id="KW-1185">Reference proteome</keyword>
<proteinExistence type="predicted"/>
<keyword evidence="2" id="KW-0129">CBS domain</keyword>
<feature type="domain" description="CBS" evidence="3">
    <location>
        <begin position="124"/>
        <end position="181"/>
    </location>
</feature>
<gene>
    <name evidence="4" type="ORF">HK097_008724</name>
</gene>